<keyword evidence="5" id="KW-0812">Transmembrane</keyword>
<keyword evidence="5" id="KW-0472">Membrane</keyword>
<evidence type="ECO:0000256" key="2">
    <source>
        <dbReference type="ARBA" id="ARBA00022771"/>
    </source>
</evidence>
<evidence type="ECO:0000313" key="9">
    <source>
        <dbReference type="Proteomes" id="UP000688137"/>
    </source>
</evidence>
<evidence type="ECO:0000256" key="4">
    <source>
        <dbReference type="PROSITE-ProRule" id="PRU00175"/>
    </source>
</evidence>
<reference evidence="8" key="1">
    <citation type="submission" date="2021-01" db="EMBL/GenBank/DDBJ databases">
        <authorList>
            <consortium name="Genoscope - CEA"/>
            <person name="William W."/>
        </authorList>
    </citation>
    <scope>NUCLEOTIDE SEQUENCE</scope>
</reference>
<dbReference type="GO" id="GO:0016567">
    <property type="term" value="P:protein ubiquitination"/>
    <property type="evidence" value="ECO:0007669"/>
    <property type="project" value="TreeGrafter"/>
</dbReference>
<evidence type="ECO:0000256" key="6">
    <source>
        <dbReference type="SAM" id="SignalP"/>
    </source>
</evidence>
<keyword evidence="9" id="KW-1185">Reference proteome</keyword>
<dbReference type="SMART" id="SM00184">
    <property type="entry name" value="RING"/>
    <property type="match status" value="1"/>
</dbReference>
<feature type="transmembrane region" description="Helical" evidence="5">
    <location>
        <begin position="292"/>
        <end position="312"/>
    </location>
</feature>
<dbReference type="GO" id="GO:0061630">
    <property type="term" value="F:ubiquitin protein ligase activity"/>
    <property type="evidence" value="ECO:0007669"/>
    <property type="project" value="TreeGrafter"/>
</dbReference>
<keyword evidence="5" id="KW-1133">Transmembrane helix</keyword>
<dbReference type="PROSITE" id="PS50089">
    <property type="entry name" value="ZF_RING_2"/>
    <property type="match status" value="1"/>
</dbReference>
<dbReference type="PROSITE" id="PS01186">
    <property type="entry name" value="EGF_2"/>
    <property type="match status" value="1"/>
</dbReference>
<dbReference type="Pfam" id="PF13639">
    <property type="entry name" value="zf-RING_2"/>
    <property type="match status" value="1"/>
</dbReference>
<comment type="caution">
    <text evidence="8">The sequence shown here is derived from an EMBL/GenBank/DDBJ whole genome shotgun (WGS) entry which is preliminary data.</text>
</comment>
<dbReference type="CDD" id="cd16454">
    <property type="entry name" value="RING-H2_PA-TM-RING"/>
    <property type="match status" value="1"/>
</dbReference>
<evidence type="ECO:0000313" key="8">
    <source>
        <dbReference type="EMBL" id="CAD8046628.1"/>
    </source>
</evidence>
<dbReference type="Pfam" id="PF23106">
    <property type="entry name" value="EGF_Teneurin"/>
    <property type="match status" value="1"/>
</dbReference>
<organism evidence="8 9">
    <name type="scientific">Paramecium primaurelia</name>
    <dbReference type="NCBI Taxonomy" id="5886"/>
    <lineage>
        <taxon>Eukaryota</taxon>
        <taxon>Sar</taxon>
        <taxon>Alveolata</taxon>
        <taxon>Ciliophora</taxon>
        <taxon>Intramacronucleata</taxon>
        <taxon>Oligohymenophorea</taxon>
        <taxon>Peniculida</taxon>
        <taxon>Parameciidae</taxon>
        <taxon>Paramecium</taxon>
    </lineage>
</organism>
<dbReference type="GO" id="GO:0008270">
    <property type="term" value="F:zinc ion binding"/>
    <property type="evidence" value="ECO:0007669"/>
    <property type="project" value="UniProtKB-KW"/>
</dbReference>
<dbReference type="PANTHER" id="PTHR15710:SF184">
    <property type="entry name" value="RING_U-BOX SUPERFAMILY PROTEIN"/>
    <property type="match status" value="1"/>
</dbReference>
<evidence type="ECO:0000256" key="5">
    <source>
        <dbReference type="SAM" id="Phobius"/>
    </source>
</evidence>
<evidence type="ECO:0000256" key="3">
    <source>
        <dbReference type="ARBA" id="ARBA00022833"/>
    </source>
</evidence>
<dbReference type="PANTHER" id="PTHR15710">
    <property type="entry name" value="E3 UBIQUITIN-PROTEIN LIGASE PRAJA"/>
    <property type="match status" value="1"/>
</dbReference>
<dbReference type="OMA" id="PFIGRDC"/>
<evidence type="ECO:0000256" key="1">
    <source>
        <dbReference type="ARBA" id="ARBA00022723"/>
    </source>
</evidence>
<gene>
    <name evidence="8" type="ORF">PPRIM_AZ9-3.1.T0110007</name>
</gene>
<dbReference type="GO" id="GO:0005737">
    <property type="term" value="C:cytoplasm"/>
    <property type="evidence" value="ECO:0007669"/>
    <property type="project" value="TreeGrafter"/>
</dbReference>
<dbReference type="InterPro" id="IPR000742">
    <property type="entry name" value="EGF"/>
</dbReference>
<evidence type="ECO:0000259" key="7">
    <source>
        <dbReference type="PROSITE" id="PS50089"/>
    </source>
</evidence>
<proteinExistence type="predicted"/>
<dbReference type="AlphaFoldDB" id="A0A8S1K7Y9"/>
<dbReference type="Proteomes" id="UP000688137">
    <property type="component" value="Unassembled WGS sequence"/>
</dbReference>
<name>A0A8S1K7Y9_PARPR</name>
<keyword evidence="6" id="KW-0732">Signal</keyword>
<feature type="domain" description="RING-type" evidence="7">
    <location>
        <begin position="373"/>
        <end position="414"/>
    </location>
</feature>
<feature type="chain" id="PRO_5035784729" description="RING-type domain-containing protein" evidence="6">
    <location>
        <begin position="20"/>
        <end position="434"/>
    </location>
</feature>
<feature type="signal peptide" evidence="6">
    <location>
        <begin position="1"/>
        <end position="19"/>
    </location>
</feature>
<dbReference type="EMBL" id="CAJJDM010000008">
    <property type="protein sequence ID" value="CAD8046628.1"/>
    <property type="molecule type" value="Genomic_DNA"/>
</dbReference>
<accession>A0A8S1K7Y9</accession>
<dbReference type="InterPro" id="IPR001841">
    <property type="entry name" value="Znf_RING"/>
</dbReference>
<keyword evidence="3" id="KW-0862">Zinc</keyword>
<keyword evidence="2 4" id="KW-0863">Zinc-finger</keyword>
<keyword evidence="1" id="KW-0479">Metal-binding</keyword>
<sequence>MRNTFALALLLLITFEISCFQVSINEEKPSIQFSFSKTSSANTTFDIDFTNSPFEYYSIELMQTSSEIADIAFLYMESQPSFIQDGELTYDDMDYDSYAQKKREHFLLIPNSHDQIYITILTNVSISYDIIVSGSNEKLCPKRCRQNGQCIDGQCNCFKPFIGRDCSIEAIEIQQNSMIGVGGSDDHEFYFFYEQDGSQQLRLEISTEDQFDSVFAYLLVPDLVYIPTPFIYNQGANITTEEPFSVMIDQKNRRKDNDDERIPDKLILLVQGDTFSIKLDAISQDKSKKSKLIIILVSSIGGSLLLCLIGFCSRRAYIKRQREKQTPATPNIDIEIKEKDLEVPAYQEQQQQPYNDVLEIISKNDLQDGQDNCGICLESLKTAKIIRKTQCSHVFHGNCIEKWLNKNSYCPFCRFDLKVKVIKENNDDELIQEA</sequence>
<protein>
    <recommendedName>
        <fullName evidence="7">RING-type domain-containing protein</fullName>
    </recommendedName>
</protein>